<feature type="compositionally biased region" description="Low complexity" evidence="1">
    <location>
        <begin position="1"/>
        <end position="23"/>
    </location>
</feature>
<name>A0A3M7L8J8_AUXPR</name>
<feature type="non-terminal residue" evidence="2">
    <location>
        <position position="1"/>
    </location>
</feature>
<dbReference type="Proteomes" id="UP000279271">
    <property type="component" value="Unassembled WGS sequence"/>
</dbReference>
<feature type="compositionally biased region" description="Low complexity" evidence="1">
    <location>
        <begin position="92"/>
        <end position="111"/>
    </location>
</feature>
<feature type="compositionally biased region" description="Low complexity" evidence="1">
    <location>
        <begin position="133"/>
        <end position="143"/>
    </location>
</feature>
<protein>
    <submittedName>
        <fullName evidence="2">Uncharacterized protein</fullName>
    </submittedName>
</protein>
<dbReference type="AlphaFoldDB" id="A0A3M7L8J8"/>
<organism evidence="2 3">
    <name type="scientific">Auxenochlorella protothecoides</name>
    <name type="common">Green microalga</name>
    <name type="synonym">Chlorella protothecoides</name>
    <dbReference type="NCBI Taxonomy" id="3075"/>
    <lineage>
        <taxon>Eukaryota</taxon>
        <taxon>Viridiplantae</taxon>
        <taxon>Chlorophyta</taxon>
        <taxon>core chlorophytes</taxon>
        <taxon>Trebouxiophyceae</taxon>
        <taxon>Chlorellales</taxon>
        <taxon>Chlorellaceae</taxon>
        <taxon>Auxenochlorella</taxon>
    </lineage>
</organism>
<dbReference type="EMBL" id="QOKY01000057">
    <property type="protein sequence ID" value="RMZ57796.1"/>
    <property type="molecule type" value="Genomic_DNA"/>
</dbReference>
<feature type="region of interest" description="Disordered" evidence="1">
    <location>
        <begin position="81"/>
        <end position="192"/>
    </location>
</feature>
<feature type="compositionally biased region" description="Basic residues" evidence="1">
    <location>
        <begin position="112"/>
        <end position="132"/>
    </location>
</feature>
<proteinExistence type="predicted"/>
<evidence type="ECO:0000313" key="3">
    <source>
        <dbReference type="Proteomes" id="UP000279271"/>
    </source>
</evidence>
<comment type="caution">
    <text evidence="2">The sequence shown here is derived from an EMBL/GenBank/DDBJ whole genome shotgun (WGS) entry which is preliminary data.</text>
</comment>
<gene>
    <name evidence="2" type="ORF">APUTEX25_001717</name>
</gene>
<evidence type="ECO:0000256" key="1">
    <source>
        <dbReference type="SAM" id="MobiDB-lite"/>
    </source>
</evidence>
<evidence type="ECO:0000313" key="2">
    <source>
        <dbReference type="EMBL" id="RMZ57796.1"/>
    </source>
</evidence>
<feature type="region of interest" description="Disordered" evidence="1">
    <location>
        <begin position="1"/>
        <end position="40"/>
    </location>
</feature>
<accession>A0A3M7L8J8</accession>
<feature type="non-terminal residue" evidence="2">
    <location>
        <position position="192"/>
    </location>
</feature>
<feature type="compositionally biased region" description="Basic residues" evidence="1">
    <location>
        <begin position="176"/>
        <end position="192"/>
    </location>
</feature>
<sequence>RSRPRAAAGAPPARGRAAGGVCRQGRRRCHGPGAPHRQQARIGVCPAAALRRSWRRECDDPAALRAVDRLAALRRDLRGRHARPLRAGPAGRQPAGVQPRRAAPGGPAAAGRRSHAPGRARRAPALAHHLRRGAVVGAGARGAPLPPPRRPGLPAGGRRPPGGPDAVGRGGAGGHALRRRRLRLRARAGRLD</sequence>
<reference evidence="3" key="1">
    <citation type="journal article" date="2018" name="Algal Res.">
        <title>Characterization of plant carbon substrate utilization by Auxenochlorella protothecoides.</title>
        <authorList>
            <person name="Vogler B.W."/>
            <person name="Starkenburg S.R."/>
            <person name="Sudasinghe N."/>
            <person name="Schambach J.Y."/>
            <person name="Rollin J.A."/>
            <person name="Pattathil S."/>
            <person name="Barry A.N."/>
        </authorList>
    </citation>
    <scope>NUCLEOTIDE SEQUENCE [LARGE SCALE GENOMIC DNA]</scope>
    <source>
        <strain evidence="3">UTEX 25</strain>
    </source>
</reference>